<sequence length="134" mass="15031">MEARIFYKKVQDRANLQDQLAARRATKAVLQTLHWRLPEGEADDIEATLPPELKKVWRGNWPMVLAKKVGFVDKLNKDQFVHQVKGRARLGTPAAAERMSAAVISVLKEAIPKGETKDMLSQLPDDLKGFIKAA</sequence>
<name>A0A0F9MN24_9ZZZZ</name>
<dbReference type="Gene3D" id="1.10.490.110">
    <property type="entry name" value="Uncharacterized conserved protein DUF2267"/>
    <property type="match status" value="1"/>
</dbReference>
<evidence type="ECO:0000313" key="1">
    <source>
        <dbReference type="EMBL" id="KKN07029.1"/>
    </source>
</evidence>
<protein>
    <recommendedName>
        <fullName evidence="2">DUF2267 domain-containing protein</fullName>
    </recommendedName>
</protein>
<evidence type="ECO:0008006" key="2">
    <source>
        <dbReference type="Google" id="ProtNLM"/>
    </source>
</evidence>
<organism evidence="1">
    <name type="scientific">marine sediment metagenome</name>
    <dbReference type="NCBI Taxonomy" id="412755"/>
    <lineage>
        <taxon>unclassified sequences</taxon>
        <taxon>metagenomes</taxon>
        <taxon>ecological metagenomes</taxon>
    </lineage>
</organism>
<dbReference type="EMBL" id="LAZR01004615">
    <property type="protein sequence ID" value="KKN07029.1"/>
    <property type="molecule type" value="Genomic_DNA"/>
</dbReference>
<dbReference type="Pfam" id="PF10025">
    <property type="entry name" value="DUF2267"/>
    <property type="match status" value="1"/>
</dbReference>
<proteinExistence type="predicted"/>
<reference evidence="1" key="1">
    <citation type="journal article" date="2015" name="Nature">
        <title>Complex archaea that bridge the gap between prokaryotes and eukaryotes.</title>
        <authorList>
            <person name="Spang A."/>
            <person name="Saw J.H."/>
            <person name="Jorgensen S.L."/>
            <person name="Zaremba-Niedzwiedzka K."/>
            <person name="Martijn J."/>
            <person name="Lind A.E."/>
            <person name="van Eijk R."/>
            <person name="Schleper C."/>
            <person name="Guy L."/>
            <person name="Ettema T.J."/>
        </authorList>
    </citation>
    <scope>NUCLEOTIDE SEQUENCE</scope>
</reference>
<accession>A0A0F9MN24</accession>
<dbReference type="InterPro" id="IPR038282">
    <property type="entry name" value="DUF2267_sf"/>
</dbReference>
<comment type="caution">
    <text evidence="1">The sequence shown here is derived from an EMBL/GenBank/DDBJ whole genome shotgun (WGS) entry which is preliminary data.</text>
</comment>
<dbReference type="InterPro" id="IPR018727">
    <property type="entry name" value="DUF2267"/>
</dbReference>
<gene>
    <name evidence="1" type="ORF">LCGC14_1071290</name>
</gene>
<dbReference type="AlphaFoldDB" id="A0A0F9MN24"/>